<dbReference type="Gene3D" id="2.60.40.3470">
    <property type="match status" value="1"/>
</dbReference>
<evidence type="ECO:0000313" key="11">
    <source>
        <dbReference type="Proteomes" id="UP000298133"/>
    </source>
</evidence>
<dbReference type="Pfam" id="PF11741">
    <property type="entry name" value="AMIN"/>
    <property type="match status" value="1"/>
</dbReference>
<dbReference type="Gene3D" id="3.30.1370.120">
    <property type="match status" value="1"/>
</dbReference>
<dbReference type="Pfam" id="PF03958">
    <property type="entry name" value="Secretin_N"/>
    <property type="match status" value="1"/>
</dbReference>
<sequence>MLRNNLTSWQKERRMSTGKAVKMACCAALSLWLMGAGAVFAASLEAVSLTGDEQQLQLQLRFDGEPAASEIFLLEQPAQLVVDLYQSAAAASLLEQLALREPRLSAAVSGADLRLVVQLPAPMSFVERRDSDQLTVVMTPRSTAASRLEGLDFRPLEAGAGQLQLVFAGGEFAVDVERNGNQLELQLLGSDIEPSLLRKLDVSDFATPVQQIGVAAENFGARITLTSNAPYDYLLVQRERNYLVTIRPQQRVEQTQQRGGYSGERLSLNFQDIEVRSVLQIIADFTGFNLVASDAVRGSVTLRLDNVPWDQALDIVLRAKGLDKRREGNVIMVAPAAEIAEQERQRLEAGRQLQELAPLRSAFLRIKYAAAEDIHQLLQGGGESARLSERGSAMVDQRTNTLIINDTEDKLRAIEQLVAEIDVPIRQVLIEARIVIASTDFSKELGVSWGFAGVNRLKGGLVTAPGDKTVGFSGRRSGLAPGGGVIESFSYDSSEISSTLYDPDFDPATANSVVQTDYQRNFDFALSDSLAVDLAVAEPSAAFAVGFLTDDFFIDMELSALESDGMAEIVSQPKVLTGDKQQASIKSGTEIAYRKASSSGATAVEFKEAVLQLQVTPQITPDDRIIMDLKVSQDSVGAFTPTGEPSIDVTAVETQALVANGQTLVLGGIFQTEELNAVDKVPLLGDLPWLGKLFRSEARRSDKREVLIFITPKIVDDTTALDPAASGSMPPGESL</sequence>
<dbReference type="InterPro" id="IPR051808">
    <property type="entry name" value="Type_IV_pilus_biogenesis"/>
</dbReference>
<gene>
    <name evidence="10" type="ORF">E3W66_08185</name>
</gene>
<evidence type="ECO:0000256" key="7">
    <source>
        <dbReference type="RuleBase" id="RU004004"/>
    </source>
</evidence>
<keyword evidence="11" id="KW-1185">Reference proteome</keyword>
<feature type="signal peptide" evidence="8">
    <location>
        <begin position="1"/>
        <end position="41"/>
    </location>
</feature>
<dbReference type="EMBL" id="SPIA01000003">
    <property type="protein sequence ID" value="TFH67458.1"/>
    <property type="molecule type" value="Genomic_DNA"/>
</dbReference>
<keyword evidence="3 8" id="KW-0732">Signal</keyword>
<dbReference type="SMART" id="SM00965">
    <property type="entry name" value="STN"/>
    <property type="match status" value="1"/>
</dbReference>
<dbReference type="Pfam" id="PF00263">
    <property type="entry name" value="Secretin"/>
    <property type="match status" value="1"/>
</dbReference>
<dbReference type="OrthoDB" id="9775455at2"/>
<dbReference type="PANTHER" id="PTHR30604:SF1">
    <property type="entry name" value="DNA UTILIZATION PROTEIN HOFQ"/>
    <property type="match status" value="1"/>
</dbReference>
<dbReference type="InterPro" id="IPR004846">
    <property type="entry name" value="T2SS/T3SS_dom"/>
</dbReference>
<dbReference type="GO" id="GO:0009279">
    <property type="term" value="C:cell outer membrane"/>
    <property type="evidence" value="ECO:0007669"/>
    <property type="project" value="UniProtKB-SubCell"/>
</dbReference>
<feature type="chain" id="PRO_5021311699" evidence="8">
    <location>
        <begin position="42"/>
        <end position="735"/>
    </location>
</feature>
<feature type="domain" description="Secretin/TonB short N-terminal" evidence="9">
    <location>
        <begin position="288"/>
        <end position="336"/>
    </location>
</feature>
<dbReference type="Gene3D" id="3.30.1370.130">
    <property type="match status" value="1"/>
</dbReference>
<evidence type="ECO:0000256" key="1">
    <source>
        <dbReference type="ARBA" id="ARBA00004370"/>
    </source>
</evidence>
<evidence type="ECO:0000256" key="4">
    <source>
        <dbReference type="ARBA" id="ARBA00023136"/>
    </source>
</evidence>
<dbReference type="InterPro" id="IPR038591">
    <property type="entry name" value="NolW-like_sf"/>
</dbReference>
<dbReference type="InterPro" id="IPR021731">
    <property type="entry name" value="AMIN_dom"/>
</dbReference>
<evidence type="ECO:0000256" key="8">
    <source>
        <dbReference type="SAM" id="SignalP"/>
    </source>
</evidence>
<keyword evidence="2 7" id="KW-0813">Transport</keyword>
<comment type="similarity">
    <text evidence="6">Belongs to the bacterial secretin family.</text>
</comment>
<dbReference type="InterPro" id="IPR011662">
    <property type="entry name" value="Secretin/TonB_short_N"/>
</dbReference>
<organism evidence="10 11">
    <name type="scientific">Gammaproteobacteria bacterium LSUCC0057</name>
    <dbReference type="NCBI Taxonomy" id="2559237"/>
    <lineage>
        <taxon>Bacteria</taxon>
        <taxon>Pseudomonadati</taxon>
        <taxon>Pseudomonadota</taxon>
        <taxon>Gammaproteobacteria</taxon>
        <taxon>Cellvibrionales</taxon>
        <taxon>Porticoccaceae</taxon>
        <taxon>SAR92 clade</taxon>
    </lineage>
</organism>
<evidence type="ECO:0000259" key="9">
    <source>
        <dbReference type="SMART" id="SM00965"/>
    </source>
</evidence>
<dbReference type="Proteomes" id="UP000298133">
    <property type="component" value="Unassembled WGS sequence"/>
</dbReference>
<dbReference type="InterPro" id="IPR001775">
    <property type="entry name" value="GspD/PilQ"/>
</dbReference>
<evidence type="ECO:0000256" key="6">
    <source>
        <dbReference type="RuleBase" id="RU004003"/>
    </source>
</evidence>
<dbReference type="PROSITE" id="PS00875">
    <property type="entry name" value="T2SP_D"/>
    <property type="match status" value="1"/>
</dbReference>
<dbReference type="PANTHER" id="PTHR30604">
    <property type="entry name" value="PROTEIN TRANSPORT PROTEIN HOFQ"/>
    <property type="match status" value="1"/>
</dbReference>
<evidence type="ECO:0000313" key="10">
    <source>
        <dbReference type="EMBL" id="TFH67458.1"/>
    </source>
</evidence>
<accession>A0A4Y8UGC5</accession>
<dbReference type="GO" id="GO:0009306">
    <property type="term" value="P:protein secretion"/>
    <property type="evidence" value="ECO:0007669"/>
    <property type="project" value="InterPro"/>
</dbReference>
<evidence type="ECO:0000256" key="3">
    <source>
        <dbReference type="ARBA" id="ARBA00022729"/>
    </source>
</evidence>
<comment type="subcellular location">
    <subcellularLocation>
        <location evidence="7">Cell outer membrane</location>
    </subcellularLocation>
    <subcellularLocation>
        <location evidence="1">Membrane</location>
    </subcellularLocation>
</comment>
<dbReference type="PRINTS" id="PR00811">
    <property type="entry name" value="BCTERIALGSPD"/>
</dbReference>
<keyword evidence="4" id="KW-0472">Membrane</keyword>
<dbReference type="InterPro" id="IPR004845">
    <property type="entry name" value="T2SS_GspD_CS"/>
</dbReference>
<dbReference type="InterPro" id="IPR005644">
    <property type="entry name" value="NolW-like"/>
</dbReference>
<keyword evidence="5" id="KW-0998">Cell outer membrane</keyword>
<protein>
    <submittedName>
        <fullName evidence="10">Type IV pilus secretin PilQ family protein</fullName>
    </submittedName>
</protein>
<evidence type="ECO:0000256" key="2">
    <source>
        <dbReference type="ARBA" id="ARBA00022448"/>
    </source>
</evidence>
<evidence type="ECO:0000256" key="5">
    <source>
        <dbReference type="ARBA" id="ARBA00023237"/>
    </source>
</evidence>
<name>A0A4Y8UGC5_9GAMM</name>
<dbReference type="Pfam" id="PF07660">
    <property type="entry name" value="STN"/>
    <property type="match status" value="1"/>
</dbReference>
<dbReference type="AlphaFoldDB" id="A0A4Y8UGC5"/>
<comment type="caution">
    <text evidence="10">The sequence shown here is derived from an EMBL/GenBank/DDBJ whole genome shotgun (WGS) entry which is preliminary data.</text>
</comment>
<proteinExistence type="inferred from homology"/>
<reference evidence="10 11" key="1">
    <citation type="submission" date="2019-03" db="EMBL/GenBank/DDBJ databases">
        <title>Draft genome of Gammaproteobacteria bacterium LSUCC0057, a member of the SAR92 clade.</title>
        <authorList>
            <person name="Lanclos V.C."/>
            <person name="Doiron C."/>
            <person name="Henson M.W."/>
            <person name="Thrash J.C."/>
        </authorList>
    </citation>
    <scope>NUCLEOTIDE SEQUENCE [LARGE SCALE GENOMIC DNA]</scope>
    <source>
        <strain evidence="10 11">LSUCC0057</strain>
    </source>
</reference>